<reference evidence="1" key="2">
    <citation type="journal article" date="2023" name="Int. J. Mol. Sci.">
        <title>De Novo Assembly and Annotation of 11 Diverse Shrub Willow (Salix) Genomes Reveals Novel Gene Organization in Sex-Linked Regions.</title>
        <authorList>
            <person name="Hyden B."/>
            <person name="Feng K."/>
            <person name="Yates T.B."/>
            <person name="Jawdy S."/>
            <person name="Cereghino C."/>
            <person name="Smart L.B."/>
            <person name="Muchero W."/>
        </authorList>
    </citation>
    <scope>NUCLEOTIDE SEQUENCE</scope>
    <source>
        <tissue evidence="1">Shoot tip</tissue>
    </source>
</reference>
<proteinExistence type="predicted"/>
<evidence type="ECO:0000313" key="2">
    <source>
        <dbReference type="Proteomes" id="UP001151752"/>
    </source>
</evidence>
<protein>
    <submittedName>
        <fullName evidence="1">Uncharacterized protein</fullName>
    </submittedName>
</protein>
<sequence>MDATLFQFNFVNFHKKKCFCFMIHNICRCYIRLEVLLVNV</sequence>
<gene>
    <name evidence="1" type="ORF">OIU74_000560</name>
</gene>
<dbReference type="AlphaFoldDB" id="A0A9Q0X081"/>
<dbReference type="Proteomes" id="UP001151752">
    <property type="component" value="Chromosome 16"/>
</dbReference>
<accession>A0A9Q0X081</accession>
<organism evidence="1 2">
    <name type="scientific">Salix koriyanagi</name>
    <dbReference type="NCBI Taxonomy" id="2511006"/>
    <lineage>
        <taxon>Eukaryota</taxon>
        <taxon>Viridiplantae</taxon>
        <taxon>Streptophyta</taxon>
        <taxon>Embryophyta</taxon>
        <taxon>Tracheophyta</taxon>
        <taxon>Spermatophyta</taxon>
        <taxon>Magnoliopsida</taxon>
        <taxon>eudicotyledons</taxon>
        <taxon>Gunneridae</taxon>
        <taxon>Pentapetalae</taxon>
        <taxon>rosids</taxon>
        <taxon>fabids</taxon>
        <taxon>Malpighiales</taxon>
        <taxon>Salicaceae</taxon>
        <taxon>Saliceae</taxon>
        <taxon>Salix</taxon>
    </lineage>
</organism>
<dbReference type="EMBL" id="JAPFFM010000001">
    <property type="protein sequence ID" value="KAJ6776404.1"/>
    <property type="molecule type" value="Genomic_DNA"/>
</dbReference>
<comment type="caution">
    <text evidence="1">The sequence shown here is derived from an EMBL/GenBank/DDBJ whole genome shotgun (WGS) entry which is preliminary data.</text>
</comment>
<name>A0A9Q0X081_9ROSI</name>
<reference evidence="1" key="1">
    <citation type="submission" date="2022-11" db="EMBL/GenBank/DDBJ databases">
        <authorList>
            <person name="Hyden B.L."/>
            <person name="Feng K."/>
            <person name="Yates T."/>
            <person name="Jawdy S."/>
            <person name="Smart L.B."/>
            <person name="Muchero W."/>
        </authorList>
    </citation>
    <scope>NUCLEOTIDE SEQUENCE</scope>
    <source>
        <tissue evidence="1">Shoot tip</tissue>
    </source>
</reference>
<keyword evidence="2" id="KW-1185">Reference proteome</keyword>
<evidence type="ECO:0000313" key="1">
    <source>
        <dbReference type="EMBL" id="KAJ6776404.1"/>
    </source>
</evidence>